<dbReference type="Proteomes" id="UP001431209">
    <property type="component" value="Unassembled WGS sequence"/>
</dbReference>
<protein>
    <submittedName>
        <fullName evidence="2">Uncharacterized protein</fullName>
    </submittedName>
</protein>
<evidence type="ECO:0000313" key="3">
    <source>
        <dbReference type="Proteomes" id="UP001431209"/>
    </source>
</evidence>
<gene>
    <name evidence="2" type="ORF">AKO1_015034</name>
</gene>
<feature type="region of interest" description="Disordered" evidence="1">
    <location>
        <begin position="35"/>
        <end position="79"/>
    </location>
</feature>
<evidence type="ECO:0000313" key="2">
    <source>
        <dbReference type="EMBL" id="KAL0479504.1"/>
    </source>
</evidence>
<proteinExistence type="predicted"/>
<dbReference type="AlphaFoldDB" id="A0AAW2YS68"/>
<reference evidence="2 3" key="1">
    <citation type="submission" date="2024-03" db="EMBL/GenBank/DDBJ databases">
        <title>The Acrasis kona genome and developmental transcriptomes reveal deep origins of eukaryotic multicellular pathways.</title>
        <authorList>
            <person name="Sheikh S."/>
            <person name="Fu C.-J."/>
            <person name="Brown M.W."/>
            <person name="Baldauf S.L."/>
        </authorList>
    </citation>
    <scope>NUCLEOTIDE SEQUENCE [LARGE SCALE GENOMIC DNA]</scope>
    <source>
        <strain evidence="2 3">ATCC MYA-3509</strain>
    </source>
</reference>
<dbReference type="EMBL" id="JAOPGA020000569">
    <property type="protein sequence ID" value="KAL0479504.1"/>
    <property type="molecule type" value="Genomic_DNA"/>
</dbReference>
<comment type="caution">
    <text evidence="2">The sequence shown here is derived from an EMBL/GenBank/DDBJ whole genome shotgun (WGS) entry which is preliminary data.</text>
</comment>
<name>A0AAW2YS68_9EUKA</name>
<evidence type="ECO:0000256" key="1">
    <source>
        <dbReference type="SAM" id="MobiDB-lite"/>
    </source>
</evidence>
<feature type="compositionally biased region" description="Polar residues" evidence="1">
    <location>
        <begin position="40"/>
        <end position="57"/>
    </location>
</feature>
<sequence>MKAGTEEKEYTFSIYKSEKARKKWKEQGAIELYSDWRVKPQTNASSSSSNTEQTNVREPQKPEATVKQQRRAVQENVSPNINVKNVEDIFSTSAKVITNNPNNEQTKRVRKSITIQEILN</sequence>
<keyword evidence="3" id="KW-1185">Reference proteome</keyword>
<accession>A0AAW2YS68</accession>
<organism evidence="2 3">
    <name type="scientific">Acrasis kona</name>
    <dbReference type="NCBI Taxonomy" id="1008807"/>
    <lineage>
        <taxon>Eukaryota</taxon>
        <taxon>Discoba</taxon>
        <taxon>Heterolobosea</taxon>
        <taxon>Tetramitia</taxon>
        <taxon>Eutetramitia</taxon>
        <taxon>Acrasidae</taxon>
        <taxon>Acrasis</taxon>
    </lineage>
</organism>